<accession>A0A183V349</accession>
<dbReference type="InterPro" id="IPR006768">
    <property type="entry name" value="Cwf19-like_C_dom-1"/>
</dbReference>
<evidence type="ECO:0000313" key="4">
    <source>
        <dbReference type="EMBL" id="VDM46490.1"/>
    </source>
</evidence>
<dbReference type="GO" id="GO:0061632">
    <property type="term" value="F:RNA lariat debranching enzyme activator activity"/>
    <property type="evidence" value="ECO:0007669"/>
    <property type="project" value="TreeGrafter"/>
</dbReference>
<dbReference type="PANTHER" id="PTHR12072">
    <property type="entry name" value="CWF19, CELL CYCLE CONTROL PROTEIN"/>
    <property type="match status" value="1"/>
</dbReference>
<protein>
    <submittedName>
        <fullName evidence="6">CWF19-like protein 1</fullName>
    </submittedName>
</protein>
<evidence type="ECO:0000313" key="6">
    <source>
        <dbReference type="WBParaSite" id="TCNE_0001516901-mRNA-1"/>
    </source>
</evidence>
<dbReference type="EMBL" id="UYWY01022678">
    <property type="protein sequence ID" value="VDM46490.1"/>
    <property type="molecule type" value="Genomic_DNA"/>
</dbReference>
<dbReference type="CDD" id="cd07380">
    <property type="entry name" value="MPP_CWF19_N"/>
    <property type="match status" value="1"/>
</dbReference>
<keyword evidence="5" id="KW-1185">Reference proteome</keyword>
<comment type="similarity">
    <text evidence="1">Belongs to the CWF19 family.</text>
</comment>
<feature type="domain" description="Cwf19-like protein C-terminal" evidence="2">
    <location>
        <begin position="474"/>
        <end position="558"/>
    </location>
</feature>
<dbReference type="GO" id="GO:0000398">
    <property type="term" value="P:mRNA splicing, via spliceosome"/>
    <property type="evidence" value="ECO:0007669"/>
    <property type="project" value="TreeGrafter"/>
</dbReference>
<dbReference type="Gene3D" id="3.30.428.10">
    <property type="entry name" value="HIT-like"/>
    <property type="match status" value="1"/>
</dbReference>
<dbReference type="Pfam" id="PF04676">
    <property type="entry name" value="CwfJ_C_2"/>
    <property type="match status" value="1"/>
</dbReference>
<dbReference type="SUPFAM" id="SSF54197">
    <property type="entry name" value="HIT-like"/>
    <property type="match status" value="1"/>
</dbReference>
<gene>
    <name evidence="4" type="ORF">TCNE_LOCUS15169</name>
</gene>
<dbReference type="InterPro" id="IPR036265">
    <property type="entry name" value="HIT-like_sf"/>
</dbReference>
<dbReference type="AlphaFoldDB" id="A0A183V349"/>
<evidence type="ECO:0000259" key="2">
    <source>
        <dbReference type="Pfam" id="PF04676"/>
    </source>
</evidence>
<evidence type="ECO:0000256" key="1">
    <source>
        <dbReference type="ARBA" id="ARBA00006795"/>
    </source>
</evidence>
<reference evidence="6" key="1">
    <citation type="submission" date="2016-06" db="UniProtKB">
        <authorList>
            <consortium name="WormBaseParasite"/>
        </authorList>
    </citation>
    <scope>IDENTIFICATION</scope>
</reference>
<name>A0A183V349_TOXCA</name>
<evidence type="ECO:0000313" key="5">
    <source>
        <dbReference type="Proteomes" id="UP000050794"/>
    </source>
</evidence>
<sequence>MAAKPTKVLVSGDVNGHFEQLIKRVVSVNKKNGPFDMLICVGEFFGDDVQKNEEVIGGQLQFPITTYILGPCCQSTSTCYPDESAEFSSNLTYMGKKGILSTTTGLQIAYLSGIEGSQSASFQFSKTTVDELLLPVTVGSGFLGVDLLVTSMWPSQVWKHSLNQPSREVNGSRLISKLAAGLKPRYHFAGMGIHYERTPYRNHRVLLEAAQHVTRFIGLASVNNTEKEKWLYAFSIVPGRKMSRAELTAQPPNASEFPYMEILANLILESVLFGMPYFLEYKPFLLSYIRAPSRIAKKKVAQEERTTIQGKNASTSGQQYFFDMSEEVEDHVDRGGKRRRKNDDEGSLSRQPCWFCLSNTDVEKYLILSVANHCYAAMPKGPLTDDHVMILSIGHIQSLVAAPQEVRDDVQRFKDAFTLMFDKHGKVVVMFERNFKTQHLQLQIVPLPKSCSKALRSSFINAAQLKNVELVFLKPHQQIWDLVNEGCPYFYVELPEGTRMFALNMRNFPLHFGREVLAGRALLNCEEKVDWRVCEIPRDEQAVLVKKLQESFKPFDFTDADSDSE</sequence>
<dbReference type="InterPro" id="IPR006767">
    <property type="entry name" value="Cwf19-like_C_dom-2"/>
</dbReference>
<dbReference type="InterPro" id="IPR040194">
    <property type="entry name" value="Cwf19-like"/>
</dbReference>
<evidence type="ECO:0000259" key="3">
    <source>
        <dbReference type="Pfam" id="PF04677"/>
    </source>
</evidence>
<organism evidence="5 6">
    <name type="scientific">Toxocara canis</name>
    <name type="common">Canine roundworm</name>
    <dbReference type="NCBI Taxonomy" id="6265"/>
    <lineage>
        <taxon>Eukaryota</taxon>
        <taxon>Metazoa</taxon>
        <taxon>Ecdysozoa</taxon>
        <taxon>Nematoda</taxon>
        <taxon>Chromadorea</taxon>
        <taxon>Rhabditida</taxon>
        <taxon>Spirurina</taxon>
        <taxon>Ascaridomorpha</taxon>
        <taxon>Ascaridoidea</taxon>
        <taxon>Toxocaridae</taxon>
        <taxon>Toxocara</taxon>
    </lineage>
</organism>
<dbReference type="GO" id="GO:0071014">
    <property type="term" value="C:post-mRNA release spliceosomal complex"/>
    <property type="evidence" value="ECO:0007669"/>
    <property type="project" value="TreeGrafter"/>
</dbReference>
<dbReference type="Proteomes" id="UP000050794">
    <property type="component" value="Unassembled WGS sequence"/>
</dbReference>
<dbReference type="WBParaSite" id="TCNE_0001516901-mRNA-1">
    <property type="protein sequence ID" value="TCNE_0001516901-mRNA-1"/>
    <property type="gene ID" value="TCNE_0001516901"/>
</dbReference>
<dbReference type="PANTHER" id="PTHR12072:SF4">
    <property type="entry name" value="CWF19-LIKE PROTEIN 1"/>
    <property type="match status" value="1"/>
</dbReference>
<feature type="domain" description="Cwf19-like C-terminal" evidence="3">
    <location>
        <begin position="348"/>
        <end position="459"/>
    </location>
</feature>
<reference evidence="4 5" key="2">
    <citation type="submission" date="2018-11" db="EMBL/GenBank/DDBJ databases">
        <authorList>
            <consortium name="Pathogen Informatics"/>
        </authorList>
    </citation>
    <scope>NUCLEOTIDE SEQUENCE [LARGE SCALE GENOMIC DNA]</scope>
</reference>
<dbReference type="Pfam" id="PF04677">
    <property type="entry name" value="CwfJ_C_1"/>
    <property type="match status" value="1"/>
</dbReference>
<proteinExistence type="inferred from homology"/>